<feature type="transmembrane region" description="Helical" evidence="10">
    <location>
        <begin position="633"/>
        <end position="652"/>
    </location>
</feature>
<feature type="domain" description="DUF2921" evidence="13">
    <location>
        <begin position="255"/>
        <end position="393"/>
    </location>
</feature>
<evidence type="ECO:0000313" key="14">
    <source>
        <dbReference type="EMBL" id="RDX92074.1"/>
    </source>
</evidence>
<feature type="transmembrane region" description="Helical" evidence="10">
    <location>
        <begin position="864"/>
        <end position="886"/>
    </location>
</feature>
<feature type="transmembrane region" description="Helical" evidence="10">
    <location>
        <begin position="1682"/>
        <end position="1701"/>
    </location>
</feature>
<comment type="pathway">
    <text evidence="3">Protein modification; protein ubiquitination.</text>
</comment>
<dbReference type="OrthoDB" id="607498at2759"/>
<dbReference type="GO" id="GO:0012505">
    <property type="term" value="C:endomembrane system"/>
    <property type="evidence" value="ECO:0007669"/>
    <property type="project" value="UniProtKB-SubCell"/>
</dbReference>
<evidence type="ECO:0000259" key="13">
    <source>
        <dbReference type="Pfam" id="PF25333"/>
    </source>
</evidence>
<sequence length="1788" mass="200400">MVMDILLFILFSLFTFFSFSYASQPAYKDHCASIVPDSIPTTKVRLNPFPLGDHHNGYYIGGDSIIDIGASWSRFSFKLSNRNTHATQTPNLFKLTATISFRSTNTISDGGGSYYRGNQRLRRGYLTFKLDGFWHEPSGKVCMVGIGSGYSKTGNSLNVNAVFKLNDVFNASNITSLVSGSLESLSPEKDESHFEPISFLMLPIANYNYTLDSIEVDKEFSYGSNAEQGLALNLDSLSFCKSPLSWGIRRLQLEYSPECRSSKNCISISGSSGQLPSLMSLTSIGCSLTTKKHRLRVLVEFPDIGYHWTNQKFDPKTMLLGEGWWDEKNNMLCVVACHIMGKSSSLVGTNVGDCSIRLRLRFPSIWSINSTSSIVGQIWSNKSASDNGYFKMVAFRNDEERGVGGHGLKYEYSQLEKAKQSCPSPTHKPNDKGKRYPEVNSYDMRFDMSVRESNKRVAWGNSEPLAVDDEFYELGMYTSSDSFSSFSVEVPDGILNNNNGSLFNISYKISLSVMSSSKLGDKNSVFNLSSQRVKISAEGVYDAGAGTLCMVGCRDLLSNTDTEIPIAHSLDCEILLKFQFPSLDTHDGRLIKGSIESTRKEHDPLYFKRLDIYAVSYYQEAARRNVWRMDMEVVMALISTTLACVFVCLQLYKVKREPSVLPFISLIMMSILTLGHMVPLVLNFEALLTLNPNNKNWVSGSVGWLEVNEISVRLITLVAFLLQFRLLYLTWSARKSGESKKGLWIAERKTAYVTLPLCAAGLLIAFLLKLKKNGDTDPVYIPMYQPSSWENIKSYGGLVLDGFLLPQIILNLFSNVKNNVLSRSFYFGTTFVRLLPHAYDLYRTHSGAPLDYGSYYYADPSEDFYSTAWDIAIPLGGILFAIIIYLQQRFGAHCILPQRFKGSNSMVYEKVPVVAELEAESTPNEHTLNSFPLGDYHTGYFTGGDSIIDVGTSLNQYSFSLRPMYILATDQFSDLFKVEGTVSLTSSISYYVGNYSYGDRSRYNGHPRYRRRHLSFRLEGFWSESSGKVCMVGTGNGYSKAGKYLNLDAVFKLDNVFNASNITSLVSGSLESLSSSEDESYFEPIYVVTFPKANYSYTLDSIQVANEFSSGSDATKVGLSLSSMSFCSYPLSRAIRRLQLEFSPECNSSKNCTPIGESSGQLPSLVSLKGFECSLANKQHRLRVLVRFSNTSDFWISQSFNPKTMLVGEGWWDEKKNMLSVVACHFFSKASSLAGTHVGDCSIRLRLRFPSTWSINSTSSIVGQIWSNKSTNDPNYFKTITFRNEETYRVGIQATKYEYSQLERVKKSCPTPKPVENQKRRYPNAYSSEMRFDMSVRESNKRVAWGYSYPLSVGDQISTSGQNISISISQAPEVEYNSGDLFNISYKIILQYNSTLKDTNSLFNLSSSDVRISAEGIYDAGTGNLCMVGCRDLHLNPLIVTPTAHSVDCEIVVKFQLPPLDAKSGIFITGSIESTRKELDPLYFKPLELVSSAFYIETAEKAVWRMDMETIMVLISTTLACVFVGLQLYHVKRHPNVLPLLSLVMMTMLTLGHMVPLVMNFEALLAQNPNNKNFVFGNVGWLEVNEIAVRLITMVAFLLQFRLLQLTWSSRKTGESKKGLWGAEGKGACVTLPLYAVGLLIASLYQHHSSWENLKSYGGLVLDGFLLPQIILNLFSNMRDNVLSCSFYFGTTFVRLLPHAYDLYRTRNYARLDNGSYFYADPSADFYSTAWDVVIPLGGILFAIIIYLQQRFGAHCILPQRFKGSNSMVYEKVPVVAEPEAEVETTNL</sequence>
<dbReference type="InterPro" id="IPR021319">
    <property type="entry name" value="DUF2921"/>
</dbReference>
<feature type="chain" id="PRO_5016663692" description="RING-type E3 ubiquitin transferase" evidence="11">
    <location>
        <begin position="23"/>
        <end position="1788"/>
    </location>
</feature>
<evidence type="ECO:0000259" key="12">
    <source>
        <dbReference type="Pfam" id="PF11145"/>
    </source>
</evidence>
<protein>
    <recommendedName>
        <fullName evidence="4">RING-type E3 ubiquitin transferase</fullName>
        <ecNumber evidence="4">2.3.2.27</ecNumber>
    </recommendedName>
</protein>
<evidence type="ECO:0000256" key="6">
    <source>
        <dbReference type="ARBA" id="ARBA00022692"/>
    </source>
</evidence>
<proteinExistence type="predicted"/>
<feature type="signal peptide" evidence="11">
    <location>
        <begin position="1"/>
        <end position="22"/>
    </location>
</feature>
<feature type="domain" description="SWEET-like" evidence="12">
    <location>
        <begin position="1499"/>
        <end position="1762"/>
    </location>
</feature>
<dbReference type="Pfam" id="PF25333">
    <property type="entry name" value="DUF2921_N"/>
    <property type="match status" value="6"/>
</dbReference>
<keyword evidence="6 10" id="KW-0812">Transmembrane</keyword>
<dbReference type="STRING" id="157652.A0A371GNI9"/>
<comment type="caution">
    <text evidence="14">The sequence shown here is derived from an EMBL/GenBank/DDBJ whole genome shotgun (WGS) entry which is preliminary data.</text>
</comment>
<evidence type="ECO:0000256" key="2">
    <source>
        <dbReference type="ARBA" id="ARBA00004127"/>
    </source>
</evidence>
<dbReference type="GO" id="GO:0061630">
    <property type="term" value="F:ubiquitin protein ligase activity"/>
    <property type="evidence" value="ECO:0007669"/>
    <property type="project" value="UniProtKB-EC"/>
</dbReference>
<evidence type="ECO:0000256" key="9">
    <source>
        <dbReference type="ARBA" id="ARBA00023136"/>
    </source>
</evidence>
<dbReference type="InterPro" id="IPR057425">
    <property type="entry name" value="DUF2921_N"/>
</dbReference>
<accession>A0A371GNI9</accession>
<feature type="domain" description="DUF2921" evidence="13">
    <location>
        <begin position="1110"/>
        <end position="1281"/>
    </location>
</feature>
<feature type="transmembrane region" description="Helical" evidence="10">
    <location>
        <begin position="1511"/>
        <end position="1530"/>
    </location>
</feature>
<keyword evidence="9 10" id="KW-0472">Membrane</keyword>
<feature type="transmembrane region" description="Helical" evidence="10">
    <location>
        <begin position="664"/>
        <end position="690"/>
    </location>
</feature>
<name>A0A371GNI9_MUCPR</name>
<evidence type="ECO:0000256" key="7">
    <source>
        <dbReference type="ARBA" id="ARBA00022786"/>
    </source>
</evidence>
<evidence type="ECO:0000256" key="8">
    <source>
        <dbReference type="ARBA" id="ARBA00022989"/>
    </source>
</evidence>
<feature type="transmembrane region" description="Helical" evidence="10">
    <location>
        <begin position="750"/>
        <end position="768"/>
    </location>
</feature>
<feature type="domain" description="SWEET-like" evidence="12">
    <location>
        <begin position="624"/>
        <end position="900"/>
    </location>
</feature>
<dbReference type="EC" id="2.3.2.27" evidence="4"/>
<keyword evidence="15" id="KW-1185">Reference proteome</keyword>
<feature type="domain" description="DUF2921" evidence="13">
    <location>
        <begin position="27"/>
        <end position="198"/>
    </location>
</feature>
<evidence type="ECO:0000256" key="10">
    <source>
        <dbReference type="SAM" id="Phobius"/>
    </source>
</evidence>
<dbReference type="PANTHER" id="PTHR33389">
    <property type="entry name" value="FAMILY PROTEIN, PUTATIVE (DUF2921)-RELATED"/>
    <property type="match status" value="1"/>
</dbReference>
<keyword evidence="11" id="KW-0732">Signal</keyword>
<evidence type="ECO:0000256" key="4">
    <source>
        <dbReference type="ARBA" id="ARBA00012483"/>
    </source>
</evidence>
<keyword evidence="7" id="KW-0833">Ubl conjugation pathway</keyword>
<gene>
    <name evidence="14" type="ORF">CR513_25862</name>
</gene>
<feature type="transmembrane region" description="Helical" evidence="10">
    <location>
        <begin position="1657"/>
        <end position="1675"/>
    </location>
</feature>
<feature type="non-terminal residue" evidence="14">
    <location>
        <position position="1"/>
    </location>
</feature>
<dbReference type="Pfam" id="PF11145">
    <property type="entry name" value="DUF2921"/>
    <property type="match status" value="2"/>
</dbReference>
<reference evidence="14" key="1">
    <citation type="submission" date="2018-05" db="EMBL/GenBank/DDBJ databases">
        <title>Draft genome of Mucuna pruriens seed.</title>
        <authorList>
            <person name="Nnadi N.E."/>
            <person name="Vos R."/>
            <person name="Hasami M.H."/>
            <person name="Devisetty U.K."/>
            <person name="Aguiy J.C."/>
        </authorList>
    </citation>
    <scope>NUCLEOTIDE SEQUENCE [LARGE SCALE GENOMIC DNA]</scope>
    <source>
        <strain evidence="14">JCA_2017</strain>
    </source>
</reference>
<dbReference type="Proteomes" id="UP000257109">
    <property type="component" value="Unassembled WGS sequence"/>
</dbReference>
<evidence type="ECO:0000313" key="15">
    <source>
        <dbReference type="Proteomes" id="UP000257109"/>
    </source>
</evidence>
<feature type="transmembrane region" description="Helical" evidence="10">
    <location>
        <begin position="1537"/>
        <end position="1559"/>
    </location>
</feature>
<keyword evidence="8 10" id="KW-1133">Transmembrane helix</keyword>
<comment type="subcellular location">
    <subcellularLocation>
        <location evidence="2">Endomembrane system</location>
        <topology evidence="2">Multi-pass membrane protein</topology>
    </subcellularLocation>
</comment>
<keyword evidence="5" id="KW-0808">Transferase</keyword>
<feature type="transmembrane region" description="Helical" evidence="10">
    <location>
        <begin position="1587"/>
        <end position="1604"/>
    </location>
</feature>
<feature type="transmembrane region" description="Helical" evidence="10">
    <location>
        <begin position="710"/>
        <end position="729"/>
    </location>
</feature>
<feature type="transmembrane region" description="Helical" evidence="10">
    <location>
        <begin position="1625"/>
        <end position="1645"/>
    </location>
</feature>
<evidence type="ECO:0000256" key="5">
    <source>
        <dbReference type="ARBA" id="ARBA00022679"/>
    </source>
</evidence>
<feature type="transmembrane region" description="Helical" evidence="10">
    <location>
        <begin position="792"/>
        <end position="813"/>
    </location>
</feature>
<feature type="domain" description="DUF2921" evidence="13">
    <location>
        <begin position="419"/>
        <end position="611"/>
    </location>
</feature>
<feature type="domain" description="DUF2921" evidence="13">
    <location>
        <begin position="1305"/>
        <end position="1487"/>
    </location>
</feature>
<dbReference type="PANTHER" id="PTHR33389:SF18">
    <property type="entry name" value="OS01G0677900 PROTEIN"/>
    <property type="match status" value="1"/>
</dbReference>
<evidence type="ECO:0000256" key="1">
    <source>
        <dbReference type="ARBA" id="ARBA00000900"/>
    </source>
</evidence>
<feature type="transmembrane region" description="Helical" evidence="10">
    <location>
        <begin position="1726"/>
        <end position="1748"/>
    </location>
</feature>
<evidence type="ECO:0000256" key="11">
    <source>
        <dbReference type="SAM" id="SignalP"/>
    </source>
</evidence>
<evidence type="ECO:0000256" key="3">
    <source>
        <dbReference type="ARBA" id="ARBA00004906"/>
    </source>
</evidence>
<comment type="catalytic activity">
    <reaction evidence="1">
        <text>S-ubiquitinyl-[E2 ubiquitin-conjugating enzyme]-L-cysteine + [acceptor protein]-L-lysine = [E2 ubiquitin-conjugating enzyme]-L-cysteine + N(6)-ubiquitinyl-[acceptor protein]-L-lysine.</text>
        <dbReference type="EC" id="2.3.2.27"/>
    </reaction>
</comment>
<feature type="domain" description="DUF2921" evidence="13">
    <location>
        <begin position="928"/>
        <end position="1085"/>
    </location>
</feature>
<organism evidence="14 15">
    <name type="scientific">Mucuna pruriens</name>
    <name type="common">Velvet bean</name>
    <name type="synonym">Dolichos pruriens</name>
    <dbReference type="NCBI Taxonomy" id="157652"/>
    <lineage>
        <taxon>Eukaryota</taxon>
        <taxon>Viridiplantae</taxon>
        <taxon>Streptophyta</taxon>
        <taxon>Embryophyta</taxon>
        <taxon>Tracheophyta</taxon>
        <taxon>Spermatophyta</taxon>
        <taxon>Magnoliopsida</taxon>
        <taxon>eudicotyledons</taxon>
        <taxon>Gunneridae</taxon>
        <taxon>Pentapetalae</taxon>
        <taxon>rosids</taxon>
        <taxon>fabids</taxon>
        <taxon>Fabales</taxon>
        <taxon>Fabaceae</taxon>
        <taxon>Papilionoideae</taxon>
        <taxon>50 kb inversion clade</taxon>
        <taxon>NPAAA clade</taxon>
        <taxon>indigoferoid/millettioid clade</taxon>
        <taxon>Phaseoleae</taxon>
        <taxon>Mucuna</taxon>
    </lineage>
</organism>
<dbReference type="EMBL" id="QJKJ01004957">
    <property type="protein sequence ID" value="RDX92074.1"/>
    <property type="molecule type" value="Genomic_DNA"/>
</dbReference>